<accession>A0A8D9BFH9</accession>
<dbReference type="AlphaFoldDB" id="A0A8D9BFH9"/>
<sequence length="158" mass="18111">MAPQANDLQKYNPGIICRILLTLCTACIQTVGTRSVLNSPSSVLNLPTIPDKVTPMLPETFQLSDENLSLLQDNENDPETKPGLFQGDMALNDEVYNYWRVGLRWDVFPEKLWKNRTVPYVISPLYGKYSDYQHLTSYVLFMVSIRTIHTLCHKSSLW</sequence>
<dbReference type="EMBL" id="HBUF01636010">
    <property type="protein sequence ID" value="CAG6784100.1"/>
    <property type="molecule type" value="Transcribed_RNA"/>
</dbReference>
<proteinExistence type="predicted"/>
<protein>
    <submittedName>
        <fullName evidence="1">Uncharacterized protein</fullName>
    </submittedName>
</protein>
<evidence type="ECO:0000313" key="1">
    <source>
        <dbReference type="EMBL" id="CAG6784100.1"/>
    </source>
</evidence>
<name>A0A8D9BFH9_9HEMI</name>
<organism evidence="1">
    <name type="scientific">Cacopsylla melanoneura</name>
    <dbReference type="NCBI Taxonomy" id="428564"/>
    <lineage>
        <taxon>Eukaryota</taxon>
        <taxon>Metazoa</taxon>
        <taxon>Ecdysozoa</taxon>
        <taxon>Arthropoda</taxon>
        <taxon>Hexapoda</taxon>
        <taxon>Insecta</taxon>
        <taxon>Pterygota</taxon>
        <taxon>Neoptera</taxon>
        <taxon>Paraneoptera</taxon>
        <taxon>Hemiptera</taxon>
        <taxon>Sternorrhyncha</taxon>
        <taxon>Psylloidea</taxon>
        <taxon>Psyllidae</taxon>
        <taxon>Psyllinae</taxon>
        <taxon>Cacopsylla</taxon>
    </lineage>
</organism>
<reference evidence="1" key="1">
    <citation type="submission" date="2021-05" db="EMBL/GenBank/DDBJ databases">
        <authorList>
            <person name="Alioto T."/>
            <person name="Alioto T."/>
            <person name="Gomez Garrido J."/>
        </authorList>
    </citation>
    <scope>NUCLEOTIDE SEQUENCE</scope>
</reference>